<dbReference type="STRING" id="1445510.YC6258_00966"/>
<sequence length="456" mass="51364">MSERSLRNLAGLIVLVLFMTGCAHVADMDMADRAMAAGRADEAAKHYRTLAKFGVPEAQIKLADYLVERGQWQTAEQWYLAAEKSGDQRAWGRLGQLYQRHAQGRLTVAQAAAHQFEQAAAHGDDSVADNLLELYLDFPSLPRYAGLEPLIEQRMNRGDAGSRYLLVRYYQFNGQEQARRHDIVRLCREALDVVYDCYPLLADLFERYPDLGKPADLQQHMQQRWQQQQLQASDAWKFARWFIASERVTPQPKISMQLLKMIDQEYPRASSLEADLMRKNPALGNTTELLSILQRGREQASAEAEYMTGLIYFEGRLVAADPQLAEQHLLKASGEVPQAHFYLGRLYRLGHLGRANPQKAVQHYLLAGRRGSAKAYFELSRYFLDGVGIGRNLTYAYGFAQLSSEAGYQRATTLLHEISGSISGDIVVEGQKVAERERQAMQTSVLLQTASGGQES</sequence>
<keyword evidence="2" id="KW-1185">Reference proteome</keyword>
<evidence type="ECO:0000313" key="1">
    <source>
        <dbReference type="EMBL" id="AJQ93016.1"/>
    </source>
</evidence>
<reference evidence="1 2" key="1">
    <citation type="submission" date="2014-01" db="EMBL/GenBank/DDBJ databases">
        <title>Full genme sequencing of cellulolytic bacterium Gynuella sunshinyii YC6258T gen. nov., sp. nov.</title>
        <authorList>
            <person name="Khan H."/>
            <person name="Chung E.J."/>
            <person name="Chung Y.R."/>
        </authorList>
    </citation>
    <scope>NUCLEOTIDE SEQUENCE [LARGE SCALE GENOMIC DNA]</scope>
    <source>
        <strain evidence="1 2">YC6258</strain>
    </source>
</reference>
<accession>A0A0C5VFP9</accession>
<dbReference type="HOGENOM" id="CLU_595617_0_0_6"/>
<dbReference type="PROSITE" id="PS51257">
    <property type="entry name" value="PROKAR_LIPOPROTEIN"/>
    <property type="match status" value="1"/>
</dbReference>
<dbReference type="AlphaFoldDB" id="A0A0C5VFP9"/>
<dbReference type="InterPro" id="IPR006597">
    <property type="entry name" value="Sel1-like"/>
</dbReference>
<dbReference type="Gene3D" id="1.25.40.10">
    <property type="entry name" value="Tetratricopeptide repeat domain"/>
    <property type="match status" value="1"/>
</dbReference>
<evidence type="ECO:0000313" key="2">
    <source>
        <dbReference type="Proteomes" id="UP000032266"/>
    </source>
</evidence>
<protein>
    <submittedName>
        <fullName evidence="1">TPR repeat, SEL1 subfamily</fullName>
    </submittedName>
</protein>
<dbReference type="PANTHER" id="PTHR11102">
    <property type="entry name" value="SEL-1-LIKE PROTEIN"/>
    <property type="match status" value="1"/>
</dbReference>
<dbReference type="SMART" id="SM00671">
    <property type="entry name" value="SEL1"/>
    <property type="match status" value="5"/>
</dbReference>
<dbReference type="RefSeq" id="WP_169748929.1">
    <property type="nucleotide sequence ID" value="NZ_CP007142.1"/>
</dbReference>
<dbReference type="EMBL" id="CP007142">
    <property type="protein sequence ID" value="AJQ93016.1"/>
    <property type="molecule type" value="Genomic_DNA"/>
</dbReference>
<dbReference type="Proteomes" id="UP000032266">
    <property type="component" value="Chromosome"/>
</dbReference>
<name>A0A0C5VFP9_9GAMM</name>
<dbReference type="InterPro" id="IPR011990">
    <property type="entry name" value="TPR-like_helical_dom_sf"/>
</dbReference>
<dbReference type="Pfam" id="PF08238">
    <property type="entry name" value="Sel1"/>
    <property type="match status" value="4"/>
</dbReference>
<dbReference type="KEGG" id="gsn:YC6258_00966"/>
<dbReference type="InterPro" id="IPR050767">
    <property type="entry name" value="Sel1_AlgK"/>
</dbReference>
<organism evidence="1 2">
    <name type="scientific">Gynuella sunshinyii YC6258</name>
    <dbReference type="NCBI Taxonomy" id="1445510"/>
    <lineage>
        <taxon>Bacteria</taxon>
        <taxon>Pseudomonadati</taxon>
        <taxon>Pseudomonadota</taxon>
        <taxon>Gammaproteobacteria</taxon>
        <taxon>Oceanospirillales</taxon>
        <taxon>Saccharospirillaceae</taxon>
        <taxon>Gynuella</taxon>
    </lineage>
</organism>
<gene>
    <name evidence="1" type="ORF">YC6258_00966</name>
</gene>
<dbReference type="PANTHER" id="PTHR11102:SF160">
    <property type="entry name" value="ERAD-ASSOCIATED E3 UBIQUITIN-PROTEIN LIGASE COMPONENT HRD3"/>
    <property type="match status" value="1"/>
</dbReference>
<proteinExistence type="predicted"/>
<dbReference type="SUPFAM" id="SSF81901">
    <property type="entry name" value="HCP-like"/>
    <property type="match status" value="2"/>
</dbReference>